<evidence type="ECO:0000313" key="22">
    <source>
        <dbReference type="EMBL" id="TIC95629.1"/>
    </source>
</evidence>
<dbReference type="SUPFAM" id="SSF56672">
    <property type="entry name" value="DNA/RNA polymerases"/>
    <property type="match status" value="1"/>
</dbReference>
<sequence length="1386" mass="157342">MSDHTSTLFDTVKLTGRRDWPTWYQALKSQCQGLGVWSLVDPDLEDVPFESLTEERIPTIEELVAKKQAAAERQYEFDLQKYKDRKKAWDEDHPPPPATEGTTPPPERPTCPFDEPKRPAISQSDALEDWTITVKAYSMAAPLRAHRVKSLHAVLNWMTRTVSVTLLTTAHLEASSNGEVTVQRTLRYLKANLAPNDLSTLSTVREEYRQVLERAKGGVNPTRWYEDWQAAYLRARTYNVPEVQGELAAKDFLDAVRVKLNPTWGERAYETHIENLELGRPTLSVSELGRIFSVMTHDNVAKKSSFRAGAYSTLAGRSDERTDAYETQKVTCPCGRTHSWTIHRCVHLQYALTGKVNDDRKTPNLTKEQRKQIRDEVLTSKWKSTHQKLISNKWLKPDGRLFPMTPDSNHPGNAKDPGYPGSVVAVTIEPLPIPESSRAIFSTALSSAHPLSESTVMDSCGAMHLVNDKGLLEPGSYKLSTSDDYVEVGTSSLPVSGRGTRIIKGVVNGPRGAATEDLTLTNVAVVEGFHVNIASETLLLKSGLWYCGQDCTMRYGTIDNSNVVINLHRKHNLVFVQYKPTSNYLLARENPIPTSPAGILAFTGRGSWRRTYQNTRERADTALLWHLRSGHLGPEGLRNLVWRARGVRIKGPNQLECEDCSIAHTESVVSRGPSESKATRPWYRVHWDLFDFPESLSGTRWILIAYDEYSGFIIAYPLARKTESLVLGALQTIEAWVRREKGLNICKFRHDNEAALLSPEVTRAYETWTASIGIEIETPPPHTKEPVGAAERAGHLVIVKSIKMRTAANLPEGLYDEAVFAAVHIHNISPRESNGWESPIEKELKWYQRYFRWWQADSPVPQSKSLQPHWGGLYAYGCKAYPLQRDREKGIRRREFKVLPRGHIGYLVGYVPRTHNLYRIWVPALEQVITTRNVRFDESAFYCEAQEKEAIRGPEARQVTEVIEESITVSDDLLRSLGIIALEDNTPPTSITPQPAVEDHQPADLAQDVEHTRKAKAASVTLPDTPATRRGNIYATIQAHERHSWECLFSTFLPDQQKAVEESNLGHKTLHEVLRGAVERAHLKRPSTGKDLKLHKDFLVNPPTRWKDLDNLPPVVKSMFIEATKVEMGKIRDKDTWEILARDPSFQTLPLKWVFTYKFDKNGNLDRCKARICVRGDLQPIDPLQSTYASTLAAKAFRIVMALAAQFDLEIRQFDVVNAFLNSILESDNVVYVELPEGYRIPGKIARLKRALYGLRDAPLLWFITFTDALKDLSMVACDEDQCIYQSADKKVILVFYVDDFKVIYHKSHEKEADRIINGIKDKFELKESPPEYYLGVRIIRNRQRRKIYLLQDAYAERTAKRFDLTDGLPPSTPLPKRSDQCYIWQ</sequence>
<evidence type="ECO:0000256" key="7">
    <source>
        <dbReference type="ARBA" id="ARBA00022801"/>
    </source>
</evidence>
<dbReference type="GO" id="GO:0005634">
    <property type="term" value="C:nucleus"/>
    <property type="evidence" value="ECO:0007669"/>
    <property type="project" value="UniProtKB-ARBA"/>
</dbReference>
<comment type="catalytic activity">
    <reaction evidence="17">
        <text>DNA(n) + a 2'-deoxyribonucleoside 5'-triphosphate = DNA(n+1) + diphosphate</text>
        <dbReference type="Rhea" id="RHEA:22508"/>
        <dbReference type="Rhea" id="RHEA-COMP:17339"/>
        <dbReference type="Rhea" id="RHEA-COMP:17340"/>
        <dbReference type="ChEBI" id="CHEBI:33019"/>
        <dbReference type="ChEBI" id="CHEBI:61560"/>
        <dbReference type="ChEBI" id="CHEBI:173112"/>
        <dbReference type="EC" id="2.7.7.49"/>
    </reaction>
</comment>
<evidence type="ECO:0000256" key="13">
    <source>
        <dbReference type="ARBA" id="ARBA00023125"/>
    </source>
</evidence>
<keyword evidence="14" id="KW-0496">Mitochondrion</keyword>
<dbReference type="InterPro" id="IPR013103">
    <property type="entry name" value="RVT_2"/>
</dbReference>
<evidence type="ECO:0000256" key="2">
    <source>
        <dbReference type="ARBA" id="ARBA00022578"/>
    </source>
</evidence>
<dbReference type="Proteomes" id="UP000305883">
    <property type="component" value="Unassembled WGS sequence"/>
</dbReference>
<dbReference type="PANTHER" id="PTHR42648">
    <property type="entry name" value="TRANSPOSASE, PUTATIVE-RELATED"/>
    <property type="match status" value="1"/>
</dbReference>
<dbReference type="GO" id="GO:0003723">
    <property type="term" value="F:RNA binding"/>
    <property type="evidence" value="ECO:0007669"/>
    <property type="project" value="UniProtKB-KW"/>
</dbReference>
<keyword evidence="3" id="KW-0548">Nucleotidyltransferase</keyword>
<keyword evidence="8" id="KW-0460">Magnesium</keyword>
<keyword evidence="16" id="KW-0511">Multifunctional enzyme</keyword>
<evidence type="ECO:0000256" key="19">
    <source>
        <dbReference type="SAM" id="MobiDB-lite"/>
    </source>
</evidence>
<dbReference type="GO" id="GO:0003887">
    <property type="term" value="F:DNA-directed DNA polymerase activity"/>
    <property type="evidence" value="ECO:0007669"/>
    <property type="project" value="UniProtKB-KW"/>
</dbReference>
<keyword evidence="7" id="KW-0378">Hydrolase</keyword>
<keyword evidence="6" id="KW-0255">Endonuclease</keyword>
<evidence type="ECO:0000256" key="9">
    <source>
        <dbReference type="ARBA" id="ARBA00022884"/>
    </source>
</evidence>
<keyword evidence="12" id="KW-0239">DNA-directed DNA polymerase</keyword>
<name>A0A4T0VSS4_9PEZI</name>
<dbReference type="EMBL" id="MWPZ01000009">
    <property type="protein sequence ID" value="TIC91628.1"/>
    <property type="molecule type" value="Genomic_DNA"/>
</dbReference>
<evidence type="ECO:0000256" key="12">
    <source>
        <dbReference type="ARBA" id="ARBA00022932"/>
    </source>
</evidence>
<evidence type="ECO:0000256" key="8">
    <source>
        <dbReference type="ARBA" id="ARBA00022842"/>
    </source>
</evidence>
<dbReference type="Gene3D" id="3.30.420.10">
    <property type="entry name" value="Ribonuclease H-like superfamily/Ribonuclease H"/>
    <property type="match status" value="1"/>
</dbReference>
<reference evidence="22 23" key="1">
    <citation type="journal article" date="2019" name="Genome Biol. Evol.">
        <title>Genomic Plasticity Mediated by Transposable Elements in the Plant Pathogenic Fungus Colletotrichum higginsianum.</title>
        <authorList>
            <person name="Tsushima A."/>
            <person name="Gan P."/>
            <person name="Kumakura N."/>
            <person name="Narusaka M."/>
            <person name="Takano Y."/>
            <person name="Narusaka Y."/>
            <person name="Shirasu K."/>
        </authorList>
    </citation>
    <scope>NUCLEOTIDE SEQUENCE [LARGE SCALE GENOMIC DNA]</scope>
    <source>
        <strain evidence="22 23">MAFF305635-RFP</strain>
    </source>
</reference>
<dbReference type="GO" id="GO:0003964">
    <property type="term" value="F:RNA-directed DNA polymerase activity"/>
    <property type="evidence" value="ECO:0007669"/>
    <property type="project" value="UniProtKB-KW"/>
</dbReference>
<gene>
    <name evidence="22" type="ORF">CH35J_008950</name>
    <name evidence="21" type="ORF">CH35J_010789</name>
</gene>
<dbReference type="GO" id="GO:0006310">
    <property type="term" value="P:DNA recombination"/>
    <property type="evidence" value="ECO:0007669"/>
    <property type="project" value="UniProtKB-KW"/>
</dbReference>
<dbReference type="GO" id="GO:0016787">
    <property type="term" value="F:hydrolase activity"/>
    <property type="evidence" value="ECO:0007669"/>
    <property type="project" value="UniProtKB-KW"/>
</dbReference>
<feature type="domain" description="Integrase catalytic" evidence="20">
    <location>
        <begin position="677"/>
        <end position="847"/>
    </location>
</feature>
<dbReference type="EMBL" id="MWPZ01000006">
    <property type="protein sequence ID" value="TIC95629.1"/>
    <property type="molecule type" value="Genomic_DNA"/>
</dbReference>
<evidence type="ECO:0000256" key="11">
    <source>
        <dbReference type="ARBA" id="ARBA00022918"/>
    </source>
</evidence>
<dbReference type="GO" id="GO:0005739">
    <property type="term" value="C:mitochondrion"/>
    <property type="evidence" value="ECO:0007669"/>
    <property type="project" value="UniProtKB-SubCell"/>
</dbReference>
<dbReference type="GO" id="GO:0015074">
    <property type="term" value="P:DNA integration"/>
    <property type="evidence" value="ECO:0007669"/>
    <property type="project" value="UniProtKB-KW"/>
</dbReference>
<dbReference type="PROSITE" id="PS50994">
    <property type="entry name" value="INTEGRASE"/>
    <property type="match status" value="1"/>
</dbReference>
<evidence type="ECO:0000259" key="20">
    <source>
        <dbReference type="PROSITE" id="PS50994"/>
    </source>
</evidence>
<keyword evidence="9" id="KW-0694">RNA-binding</keyword>
<evidence type="ECO:0000313" key="21">
    <source>
        <dbReference type="EMBL" id="TIC91628.1"/>
    </source>
</evidence>
<dbReference type="InterPro" id="IPR057670">
    <property type="entry name" value="SH3_retrovirus"/>
</dbReference>
<dbReference type="Pfam" id="PF25597">
    <property type="entry name" value="SH3_retrovirus"/>
    <property type="match status" value="1"/>
</dbReference>
<feature type="compositionally biased region" description="Pro residues" evidence="19">
    <location>
        <begin position="95"/>
        <end position="109"/>
    </location>
</feature>
<organism evidence="22 23">
    <name type="scientific">Colletotrichum higginsianum</name>
    <dbReference type="NCBI Taxonomy" id="80884"/>
    <lineage>
        <taxon>Eukaryota</taxon>
        <taxon>Fungi</taxon>
        <taxon>Dikarya</taxon>
        <taxon>Ascomycota</taxon>
        <taxon>Pezizomycotina</taxon>
        <taxon>Sordariomycetes</taxon>
        <taxon>Hypocreomycetidae</taxon>
        <taxon>Glomerellales</taxon>
        <taxon>Glomerellaceae</taxon>
        <taxon>Colletotrichum</taxon>
        <taxon>Colletotrichum destructivum species complex</taxon>
    </lineage>
</organism>
<keyword evidence="10" id="KW-0229">DNA integration</keyword>
<dbReference type="InterPro" id="IPR043502">
    <property type="entry name" value="DNA/RNA_pol_sf"/>
</dbReference>
<proteinExistence type="predicted"/>
<dbReference type="GO" id="GO:0032196">
    <property type="term" value="P:transposition"/>
    <property type="evidence" value="ECO:0007669"/>
    <property type="project" value="UniProtKB-KW"/>
</dbReference>
<evidence type="ECO:0000256" key="16">
    <source>
        <dbReference type="ARBA" id="ARBA00023268"/>
    </source>
</evidence>
<comment type="caution">
    <text evidence="22">The sequence shown here is derived from an EMBL/GenBank/DDBJ whole genome shotgun (WGS) entry which is preliminary data.</text>
</comment>
<evidence type="ECO:0000256" key="15">
    <source>
        <dbReference type="ARBA" id="ARBA00023172"/>
    </source>
</evidence>
<keyword evidence="12" id="KW-0808">Transferase</keyword>
<keyword evidence="5" id="KW-0479">Metal-binding</keyword>
<evidence type="ECO:0000313" key="23">
    <source>
        <dbReference type="Proteomes" id="UP000305883"/>
    </source>
</evidence>
<dbReference type="GO" id="GO:0046872">
    <property type="term" value="F:metal ion binding"/>
    <property type="evidence" value="ECO:0007669"/>
    <property type="project" value="UniProtKB-KW"/>
</dbReference>
<dbReference type="PANTHER" id="PTHR42648:SF11">
    <property type="entry name" value="TRANSPOSON TY4-P GAG-POL POLYPROTEIN"/>
    <property type="match status" value="1"/>
</dbReference>
<protein>
    <submittedName>
        <fullName evidence="22">Retrovirus-related Pol polyprotein from transposon TNT 1-94</fullName>
    </submittedName>
</protein>
<evidence type="ECO:0000256" key="18">
    <source>
        <dbReference type="ARBA" id="ARBA00049244"/>
    </source>
</evidence>
<dbReference type="InterPro" id="IPR001584">
    <property type="entry name" value="Integrase_cat-core"/>
</dbReference>
<evidence type="ECO:0000256" key="10">
    <source>
        <dbReference type="ARBA" id="ARBA00022908"/>
    </source>
</evidence>
<accession>A0A4T0VSS4</accession>
<evidence type="ECO:0000256" key="4">
    <source>
        <dbReference type="ARBA" id="ARBA00022722"/>
    </source>
</evidence>
<keyword evidence="4" id="KW-0540">Nuclease</keyword>
<dbReference type="Pfam" id="PF07727">
    <property type="entry name" value="RVT_2"/>
    <property type="match status" value="1"/>
</dbReference>
<evidence type="ECO:0000256" key="1">
    <source>
        <dbReference type="ARBA" id="ARBA00004173"/>
    </source>
</evidence>
<evidence type="ECO:0000256" key="17">
    <source>
        <dbReference type="ARBA" id="ARBA00048173"/>
    </source>
</evidence>
<comment type="catalytic activity">
    <reaction evidence="18">
        <text>DNA(n) + a 2'-deoxyribonucleoside 5'-triphosphate = DNA(n+1) + diphosphate</text>
        <dbReference type="Rhea" id="RHEA:22508"/>
        <dbReference type="Rhea" id="RHEA-COMP:17339"/>
        <dbReference type="Rhea" id="RHEA-COMP:17340"/>
        <dbReference type="ChEBI" id="CHEBI:33019"/>
        <dbReference type="ChEBI" id="CHEBI:61560"/>
        <dbReference type="ChEBI" id="CHEBI:173112"/>
        <dbReference type="EC" id="2.7.7.7"/>
    </reaction>
</comment>
<evidence type="ECO:0000256" key="14">
    <source>
        <dbReference type="ARBA" id="ARBA00023128"/>
    </source>
</evidence>
<dbReference type="SUPFAM" id="SSF53098">
    <property type="entry name" value="Ribonuclease H-like"/>
    <property type="match status" value="1"/>
</dbReference>
<dbReference type="InterPro" id="IPR039537">
    <property type="entry name" value="Retrotran_Ty1/copia-like"/>
</dbReference>
<keyword evidence="13" id="KW-0238">DNA-binding</keyword>
<keyword evidence="15" id="KW-0233">DNA recombination</keyword>
<keyword evidence="2" id="KW-0815">Transposition</keyword>
<dbReference type="GO" id="GO:0004519">
    <property type="term" value="F:endonuclease activity"/>
    <property type="evidence" value="ECO:0007669"/>
    <property type="project" value="UniProtKB-KW"/>
</dbReference>
<evidence type="ECO:0000256" key="3">
    <source>
        <dbReference type="ARBA" id="ARBA00022695"/>
    </source>
</evidence>
<evidence type="ECO:0000256" key="6">
    <source>
        <dbReference type="ARBA" id="ARBA00022759"/>
    </source>
</evidence>
<evidence type="ECO:0000256" key="5">
    <source>
        <dbReference type="ARBA" id="ARBA00022723"/>
    </source>
</evidence>
<dbReference type="OrthoDB" id="4849395at2759"/>
<dbReference type="InterPro" id="IPR036397">
    <property type="entry name" value="RNaseH_sf"/>
</dbReference>
<keyword evidence="11" id="KW-0695">RNA-directed DNA polymerase</keyword>
<comment type="subcellular location">
    <subcellularLocation>
        <location evidence="1">Mitochondrion</location>
    </subcellularLocation>
</comment>
<feature type="region of interest" description="Disordered" evidence="19">
    <location>
        <begin position="86"/>
        <end position="124"/>
    </location>
</feature>
<dbReference type="GO" id="GO:0003677">
    <property type="term" value="F:DNA binding"/>
    <property type="evidence" value="ECO:0007669"/>
    <property type="project" value="UniProtKB-KW"/>
</dbReference>
<dbReference type="InterPro" id="IPR012337">
    <property type="entry name" value="RNaseH-like_sf"/>
</dbReference>